<keyword evidence="7" id="KW-0040">ANK repeat</keyword>
<dbReference type="CDD" id="cd05123">
    <property type="entry name" value="STKc_AGC"/>
    <property type="match status" value="1"/>
</dbReference>
<evidence type="ECO:0000256" key="2">
    <source>
        <dbReference type="ARBA" id="ARBA00022553"/>
    </source>
</evidence>
<evidence type="ECO:0000259" key="9">
    <source>
        <dbReference type="PROSITE" id="PS50011"/>
    </source>
</evidence>
<gene>
    <name evidence="10" type="ORF">BSTOLATCC_MIC45615</name>
</gene>
<dbReference type="PROSITE" id="PS50088">
    <property type="entry name" value="ANK_REPEAT"/>
    <property type="match status" value="2"/>
</dbReference>
<dbReference type="PROSITE" id="PS00107">
    <property type="entry name" value="PROTEIN_KINASE_ATP"/>
    <property type="match status" value="1"/>
</dbReference>
<evidence type="ECO:0000256" key="1">
    <source>
        <dbReference type="ARBA" id="ARBA00022527"/>
    </source>
</evidence>
<dbReference type="Pfam" id="PF14560">
    <property type="entry name" value="Ubiquitin_2"/>
    <property type="match status" value="1"/>
</dbReference>
<dbReference type="Gene3D" id="1.10.510.10">
    <property type="entry name" value="Transferase(Phosphotransferase) domain 1"/>
    <property type="match status" value="1"/>
</dbReference>
<dbReference type="SUPFAM" id="SSF56112">
    <property type="entry name" value="Protein kinase-like (PK-like)"/>
    <property type="match status" value="1"/>
</dbReference>
<evidence type="ECO:0000313" key="11">
    <source>
        <dbReference type="Proteomes" id="UP001162131"/>
    </source>
</evidence>
<dbReference type="Pfam" id="PF00069">
    <property type="entry name" value="Pkinase"/>
    <property type="match status" value="1"/>
</dbReference>
<dbReference type="PANTHER" id="PTHR24351">
    <property type="entry name" value="RIBOSOMAL PROTEIN S6 KINASE"/>
    <property type="match status" value="1"/>
</dbReference>
<dbReference type="PROSITE" id="PS50297">
    <property type="entry name" value="ANK_REP_REGION"/>
    <property type="match status" value="1"/>
</dbReference>
<dbReference type="GO" id="GO:0005524">
    <property type="term" value="F:ATP binding"/>
    <property type="evidence" value="ECO:0007669"/>
    <property type="project" value="UniProtKB-UniRule"/>
</dbReference>
<dbReference type="SUPFAM" id="SSF48403">
    <property type="entry name" value="Ankyrin repeat"/>
    <property type="match status" value="1"/>
</dbReference>
<accession>A0AAU9JUL9</accession>
<keyword evidence="4 8" id="KW-0547">Nucleotide-binding</keyword>
<evidence type="ECO:0000256" key="7">
    <source>
        <dbReference type="PROSITE-ProRule" id="PRU00023"/>
    </source>
</evidence>
<reference evidence="10" key="1">
    <citation type="submission" date="2021-09" db="EMBL/GenBank/DDBJ databases">
        <authorList>
            <consortium name="AG Swart"/>
            <person name="Singh M."/>
            <person name="Singh A."/>
            <person name="Seah K."/>
            <person name="Emmerich C."/>
        </authorList>
    </citation>
    <scope>NUCLEOTIDE SEQUENCE</scope>
    <source>
        <strain evidence="10">ATCC30299</strain>
    </source>
</reference>
<feature type="binding site" evidence="8">
    <location>
        <position position="482"/>
    </location>
    <ligand>
        <name>ATP</name>
        <dbReference type="ChEBI" id="CHEBI:30616"/>
    </ligand>
</feature>
<feature type="repeat" description="ANK" evidence="7">
    <location>
        <begin position="247"/>
        <end position="279"/>
    </location>
</feature>
<protein>
    <recommendedName>
        <fullName evidence="9">Protein kinase domain-containing protein</fullName>
    </recommendedName>
</protein>
<dbReference type="AlphaFoldDB" id="A0AAU9JUL9"/>
<dbReference type="InterPro" id="IPR000626">
    <property type="entry name" value="Ubiquitin-like_dom"/>
</dbReference>
<dbReference type="InterPro" id="IPR045270">
    <property type="entry name" value="STKc_AGC"/>
</dbReference>
<dbReference type="InterPro" id="IPR036770">
    <property type="entry name" value="Ankyrin_rpt-contain_sf"/>
</dbReference>
<keyword evidence="2" id="KW-0597">Phosphoprotein</keyword>
<dbReference type="SUPFAM" id="SSF54236">
    <property type="entry name" value="Ubiquitin-like"/>
    <property type="match status" value="1"/>
</dbReference>
<evidence type="ECO:0000256" key="4">
    <source>
        <dbReference type="ARBA" id="ARBA00022741"/>
    </source>
</evidence>
<dbReference type="InterPro" id="IPR002110">
    <property type="entry name" value="Ankyrin_rpt"/>
</dbReference>
<dbReference type="Pfam" id="PF13857">
    <property type="entry name" value="Ank_5"/>
    <property type="match status" value="1"/>
</dbReference>
<evidence type="ECO:0000256" key="6">
    <source>
        <dbReference type="ARBA" id="ARBA00022840"/>
    </source>
</evidence>
<dbReference type="Gene3D" id="1.25.40.20">
    <property type="entry name" value="Ankyrin repeat-containing domain"/>
    <property type="match status" value="1"/>
</dbReference>
<keyword evidence="6 8" id="KW-0067">ATP-binding</keyword>
<dbReference type="InterPro" id="IPR011009">
    <property type="entry name" value="Kinase-like_dom_sf"/>
</dbReference>
<keyword evidence="1" id="KW-0723">Serine/threonine-protein kinase</keyword>
<dbReference type="FunFam" id="3.30.200.20:FF:000042">
    <property type="entry name" value="Aurora kinase A"/>
    <property type="match status" value="1"/>
</dbReference>
<dbReference type="EMBL" id="CAJZBQ010000045">
    <property type="protein sequence ID" value="CAG9328159.1"/>
    <property type="molecule type" value="Genomic_DNA"/>
</dbReference>
<dbReference type="Proteomes" id="UP001162131">
    <property type="component" value="Unassembled WGS sequence"/>
</dbReference>
<keyword evidence="5" id="KW-0418">Kinase</keyword>
<feature type="repeat" description="ANK" evidence="7">
    <location>
        <begin position="180"/>
        <end position="212"/>
    </location>
</feature>
<comment type="caution">
    <text evidence="10">The sequence shown here is derived from an EMBL/GenBank/DDBJ whole genome shotgun (WGS) entry which is preliminary data.</text>
</comment>
<dbReference type="Gene3D" id="3.30.200.20">
    <property type="entry name" value="Phosphorylase Kinase, domain 1"/>
    <property type="match status" value="1"/>
</dbReference>
<dbReference type="InterPro" id="IPR008271">
    <property type="entry name" value="Ser/Thr_kinase_AS"/>
</dbReference>
<dbReference type="InterPro" id="IPR017441">
    <property type="entry name" value="Protein_kinase_ATP_BS"/>
</dbReference>
<dbReference type="Pfam" id="PF12796">
    <property type="entry name" value="Ank_2"/>
    <property type="match status" value="1"/>
</dbReference>
<dbReference type="PROSITE" id="PS50011">
    <property type="entry name" value="PROTEIN_KINASE_DOM"/>
    <property type="match status" value="1"/>
</dbReference>
<organism evidence="10 11">
    <name type="scientific">Blepharisma stoltei</name>
    <dbReference type="NCBI Taxonomy" id="1481888"/>
    <lineage>
        <taxon>Eukaryota</taxon>
        <taxon>Sar</taxon>
        <taxon>Alveolata</taxon>
        <taxon>Ciliophora</taxon>
        <taxon>Postciliodesmatophora</taxon>
        <taxon>Heterotrichea</taxon>
        <taxon>Heterotrichida</taxon>
        <taxon>Blepharismidae</taxon>
        <taxon>Blepharisma</taxon>
    </lineage>
</organism>
<dbReference type="CDD" id="cd17039">
    <property type="entry name" value="Ubl_ubiquitin_like"/>
    <property type="match status" value="1"/>
</dbReference>
<evidence type="ECO:0000313" key="10">
    <source>
        <dbReference type="EMBL" id="CAG9328159.1"/>
    </source>
</evidence>
<dbReference type="InterPro" id="IPR029071">
    <property type="entry name" value="Ubiquitin-like_domsf"/>
</dbReference>
<keyword evidence="3" id="KW-0808">Transferase</keyword>
<feature type="domain" description="Protein kinase" evidence="9">
    <location>
        <begin position="453"/>
        <end position="704"/>
    </location>
</feature>
<sequence>MKIIIRYQNKSKDLHVDPKVKIKDMQIEIARITNLPPDHQQLSYLNSGHKVLLPISSKLYLYNIKDGSIIYVEEKSIDNPQTPSQNSLLGMGRSSMVFDEEELTRYDSDTIVSVKRRHRASLGAENFTSYQNQWIAQLIIPCREGNVEGLVGVLQGYQAYKGVLLREEDVGELLNSKYDEQWSCIHYACYMGHSGVLKELIDLGADCNNVTSDQWTPLQISAYQGNVKCVELLLAHPLIDINKMTQNRGSALHLAVLKGHIEIVKILMEHRAKLTLEDPDGKTPLELVTRKDIAELIPKYLGAEMLEKFGKPAIEEPLSFSGEVFYENADELSQTVYLVLSTQNGKLHHFTSRQWFSEEKNPEFSIPFQEMKLIRFESKNDKFYFGIRRDSMKMKYYTTYEDMSNEWIKKLKHFIQYYNPNEQNSWKHLLVDGDESDGLFDTLENSAANKSQFAVMAELGSGSFGNVYKVKHKETGYLYAMKALNKDMLSVRGQLKYAISECKIMKAIKHPFILTLYWAFQSRNYLYMILELCIMDFSKMIKFYHKFNVAVSKRCIAEVILAIEYLHNLDIVYRDLKPQNILIGTDGHIRLADFGLAKEKIGDQNIATSFCGSPAYMPPEIIRNQGCNKSADIYTIGANLYEMLIGIPPFYTENIAELYARIDSAPLEFPYGFDPEAESLIEMAMKRNPEQRPTIQQLKIHPFFDEIDWHEVLLGHYLPMNMDDIKRVS</sequence>
<dbReference type="Gene3D" id="3.10.20.90">
    <property type="entry name" value="Phosphatidylinositol 3-kinase Catalytic Subunit, Chain A, domain 1"/>
    <property type="match status" value="1"/>
</dbReference>
<keyword evidence="11" id="KW-1185">Reference proteome</keyword>
<dbReference type="InterPro" id="IPR000719">
    <property type="entry name" value="Prot_kinase_dom"/>
</dbReference>
<evidence type="ECO:0000256" key="8">
    <source>
        <dbReference type="PROSITE-ProRule" id="PRU10141"/>
    </source>
</evidence>
<dbReference type="PROSITE" id="PS00108">
    <property type="entry name" value="PROTEIN_KINASE_ST"/>
    <property type="match status" value="1"/>
</dbReference>
<name>A0AAU9JUL9_9CILI</name>
<evidence type="ECO:0000256" key="5">
    <source>
        <dbReference type="ARBA" id="ARBA00022777"/>
    </source>
</evidence>
<dbReference type="SMART" id="SM00220">
    <property type="entry name" value="S_TKc"/>
    <property type="match status" value="1"/>
</dbReference>
<proteinExistence type="predicted"/>
<dbReference type="GO" id="GO:0004674">
    <property type="term" value="F:protein serine/threonine kinase activity"/>
    <property type="evidence" value="ECO:0007669"/>
    <property type="project" value="UniProtKB-KW"/>
</dbReference>
<dbReference type="SMART" id="SM00248">
    <property type="entry name" value="ANK"/>
    <property type="match status" value="3"/>
</dbReference>
<evidence type="ECO:0000256" key="3">
    <source>
        <dbReference type="ARBA" id="ARBA00022679"/>
    </source>
</evidence>